<dbReference type="EMBL" id="MPUH01002116">
    <property type="protein sequence ID" value="OMJ65474.1"/>
    <property type="molecule type" value="Genomic_DNA"/>
</dbReference>
<dbReference type="Gene3D" id="2.10.50.10">
    <property type="entry name" value="Tumor Necrosis Factor Receptor, subunit A, domain 2"/>
    <property type="match status" value="1"/>
</dbReference>
<protein>
    <recommendedName>
        <fullName evidence="4">Tyrosine-protein kinase ephrin type A/B receptor-like domain-containing protein</fullName>
    </recommendedName>
</protein>
<dbReference type="PANTHER" id="PTHR46967:SF2">
    <property type="entry name" value="SUSHI, VON WILLEBRAND FACTOR TYPE A, EGF AND PENTRAXIN DOMAIN-CONTAINING PROTEIN 1-LIKE"/>
    <property type="match status" value="1"/>
</dbReference>
<dbReference type="SUPFAM" id="SSF57184">
    <property type="entry name" value="Growth factor receptor domain"/>
    <property type="match status" value="1"/>
</dbReference>
<keyword evidence="1" id="KW-0472">Membrane</keyword>
<feature type="transmembrane region" description="Helical" evidence="1">
    <location>
        <begin position="213"/>
        <end position="234"/>
    </location>
</feature>
<keyword evidence="1" id="KW-0812">Transmembrane</keyword>
<keyword evidence="3" id="KW-1185">Reference proteome</keyword>
<reference evidence="2 3" key="1">
    <citation type="submission" date="2016-11" db="EMBL/GenBank/DDBJ databases">
        <title>The macronuclear genome of Stentor coeruleus: a giant cell with tiny introns.</title>
        <authorList>
            <person name="Slabodnick M."/>
            <person name="Ruby J.G."/>
            <person name="Reiff S.B."/>
            <person name="Swart E.C."/>
            <person name="Gosai S."/>
            <person name="Prabakaran S."/>
            <person name="Witkowska E."/>
            <person name="Larue G.E."/>
            <person name="Fisher S."/>
            <person name="Freeman R.M."/>
            <person name="Gunawardena J."/>
            <person name="Chu W."/>
            <person name="Stover N.A."/>
            <person name="Gregory B.D."/>
            <person name="Nowacki M."/>
            <person name="Derisi J."/>
            <person name="Roy S.W."/>
            <person name="Marshall W.F."/>
            <person name="Sood P."/>
        </authorList>
    </citation>
    <scope>NUCLEOTIDE SEQUENCE [LARGE SCALE GENOMIC DNA]</scope>
    <source>
        <strain evidence="2">WM001</strain>
    </source>
</reference>
<evidence type="ECO:0000256" key="1">
    <source>
        <dbReference type="SAM" id="Phobius"/>
    </source>
</evidence>
<evidence type="ECO:0000313" key="3">
    <source>
        <dbReference type="Proteomes" id="UP000187209"/>
    </source>
</evidence>
<dbReference type="PANTHER" id="PTHR46967">
    <property type="entry name" value="INSULIN-LIKE GROWTH FACTOR BINDING PROTEIN,N-TERMINAL"/>
    <property type="match status" value="1"/>
</dbReference>
<dbReference type="Proteomes" id="UP000187209">
    <property type="component" value="Unassembled WGS sequence"/>
</dbReference>
<feature type="transmembrane region" description="Helical" evidence="1">
    <location>
        <begin position="515"/>
        <end position="534"/>
    </location>
</feature>
<evidence type="ECO:0008006" key="4">
    <source>
        <dbReference type="Google" id="ProtNLM"/>
    </source>
</evidence>
<dbReference type="SMART" id="SM01411">
    <property type="entry name" value="Ephrin_rec_like"/>
    <property type="match status" value="1"/>
</dbReference>
<accession>A0A1R2ALV7</accession>
<comment type="caution">
    <text evidence="2">The sequence shown here is derived from an EMBL/GenBank/DDBJ whole genome shotgun (WGS) entry which is preliminary data.</text>
</comment>
<gene>
    <name evidence="2" type="ORF">SteCoe_38148</name>
</gene>
<dbReference type="OrthoDB" id="439917at2759"/>
<evidence type="ECO:0000313" key="2">
    <source>
        <dbReference type="EMBL" id="OMJ65474.1"/>
    </source>
</evidence>
<dbReference type="InterPro" id="IPR009030">
    <property type="entry name" value="Growth_fac_rcpt_cys_sf"/>
</dbReference>
<sequence>MTFSKDIKRKIEWGHIVQRFSNGFIIIGGVIAPGVLNEKIYYNYNNKIALGSLSDLPCNSMHAYWQNSIYYFSGNFFTSRSKVFFSLPRPKFARIDMKQMCEKLNCSFECSPGFFLFKSNCILCPPGTYSYNNQCIPCKKGYFNPLPGASSIVQCYPCPEGLFNDKEGSSICKICPIGYHCYAGSTIPKLEKESNQISYSLSKPIVKEYDISIYTNAFSFYLCSIILLFLAFCINDKLKRIIIKIDLYQDSHNYRDGERVCLQKNFLGAIFTSMLYISFICVGSQIIFCYFVENKHMEYSLKPLVLVNDVFNDFKADFEVLIGIKNYADQCIELNSSQSSIFTNCAPNIHISTDKLKKQKVSIDCMLLKDNSCIIKFVCYGCTVDKTSSINLDLIGNFSYSSGFYVNFSSKSYISNSNQETFSRIYPKKNNVFTGLQPNIFTFLLTPSLLLDSISSKPSILAGYHSEESSFPIKGSENDIMNLFLPSSLHVKVALEKNTHGFLAEINKNRNINSLLSALFGMFTGLMTLFGFSLKITENLLRTKSKNRILRNKAISLKGILKSRMHFVSIFKDIAENLNFDKSFVVMNNLACTESAPHQD</sequence>
<proteinExistence type="predicted"/>
<feature type="transmembrane region" description="Helical" evidence="1">
    <location>
        <begin position="266"/>
        <end position="288"/>
    </location>
</feature>
<keyword evidence="1" id="KW-1133">Transmembrane helix</keyword>
<name>A0A1R2ALV7_9CILI</name>
<organism evidence="2 3">
    <name type="scientific">Stentor coeruleus</name>
    <dbReference type="NCBI Taxonomy" id="5963"/>
    <lineage>
        <taxon>Eukaryota</taxon>
        <taxon>Sar</taxon>
        <taxon>Alveolata</taxon>
        <taxon>Ciliophora</taxon>
        <taxon>Postciliodesmatophora</taxon>
        <taxon>Heterotrichea</taxon>
        <taxon>Heterotrichida</taxon>
        <taxon>Stentoridae</taxon>
        <taxon>Stentor</taxon>
    </lineage>
</organism>
<dbReference type="AlphaFoldDB" id="A0A1R2ALV7"/>